<dbReference type="VEuPathDB" id="FungiDB:H257_11435"/>
<gene>
    <name evidence="6" type="ORF">DYB25_007121</name>
</gene>
<comment type="subcellular location">
    <subcellularLocation>
        <location evidence="1">Nucleus</location>
    </subcellularLocation>
</comment>
<dbReference type="InterPro" id="IPR036390">
    <property type="entry name" value="WH_DNA-bd_sf"/>
</dbReference>
<dbReference type="Gene3D" id="1.10.10.10">
    <property type="entry name" value="Winged helix-like DNA-binding domain superfamily/Winged helix DNA-binding domain"/>
    <property type="match status" value="1"/>
</dbReference>
<proteinExistence type="inferred from homology"/>
<keyword evidence="2" id="KW-0238">DNA-binding</keyword>
<sequence>MPFDHHHHHHHSLLLDSTDADITELLNEGIFEYTSSGAGSEDSMDYDDATFLGVEPIATTWSSADEQQLSATTLQDLNFAERTTKYLEKLYVMLEQCPEAIAAWTKNGTSFAVFNSDLLEKTILPQFFKPIKFESFARQLNSYGFRKSKYNLQNKVVFEFSHGDFVRGQSDQLQSIKRRRRVKRGNAATSSVATILPVAESQNGDVQATLRELMSFVQSLQAELADTKALVQNLLEKKTVAI</sequence>
<evidence type="ECO:0000259" key="5">
    <source>
        <dbReference type="SMART" id="SM00415"/>
    </source>
</evidence>
<dbReference type="SMART" id="SM00415">
    <property type="entry name" value="HSF"/>
    <property type="match status" value="1"/>
</dbReference>
<dbReference type="EMBL" id="QUTA01011669">
    <property type="protein sequence ID" value="RHX98269.1"/>
    <property type="molecule type" value="Genomic_DNA"/>
</dbReference>
<evidence type="ECO:0000256" key="1">
    <source>
        <dbReference type="ARBA" id="ARBA00004123"/>
    </source>
</evidence>
<dbReference type="AlphaFoldDB" id="A0A396ZRS8"/>
<dbReference type="PANTHER" id="PTHR10015:SF206">
    <property type="entry name" value="HSF-TYPE DNA-BINDING DOMAIN-CONTAINING PROTEIN"/>
    <property type="match status" value="1"/>
</dbReference>
<dbReference type="InterPro" id="IPR036388">
    <property type="entry name" value="WH-like_DNA-bd_sf"/>
</dbReference>
<accession>A0A396ZRS8</accession>
<dbReference type="GO" id="GO:0003700">
    <property type="term" value="F:DNA-binding transcription factor activity"/>
    <property type="evidence" value="ECO:0007669"/>
    <property type="project" value="InterPro"/>
</dbReference>
<dbReference type="Pfam" id="PF00447">
    <property type="entry name" value="HSF_DNA-bind"/>
    <property type="match status" value="1"/>
</dbReference>
<evidence type="ECO:0000256" key="4">
    <source>
        <dbReference type="RuleBase" id="RU004020"/>
    </source>
</evidence>
<dbReference type="GO" id="GO:0005634">
    <property type="term" value="C:nucleus"/>
    <property type="evidence" value="ECO:0007669"/>
    <property type="project" value="UniProtKB-SubCell"/>
</dbReference>
<evidence type="ECO:0000313" key="6">
    <source>
        <dbReference type="EMBL" id="RHX98269.1"/>
    </source>
</evidence>
<dbReference type="PANTHER" id="PTHR10015">
    <property type="entry name" value="HEAT SHOCK TRANSCRIPTION FACTOR"/>
    <property type="match status" value="1"/>
</dbReference>
<feature type="domain" description="HSF-type DNA-binding" evidence="5">
    <location>
        <begin position="82"/>
        <end position="179"/>
    </location>
</feature>
<protein>
    <recommendedName>
        <fullName evidence="5">HSF-type DNA-binding domain-containing protein</fullName>
    </recommendedName>
</protein>
<keyword evidence="3" id="KW-0539">Nucleus</keyword>
<evidence type="ECO:0000313" key="7">
    <source>
        <dbReference type="Proteomes" id="UP000266239"/>
    </source>
</evidence>
<comment type="similarity">
    <text evidence="4">Belongs to the HSF family.</text>
</comment>
<evidence type="ECO:0000256" key="3">
    <source>
        <dbReference type="ARBA" id="ARBA00023242"/>
    </source>
</evidence>
<reference evidence="6 7" key="1">
    <citation type="submission" date="2018-08" db="EMBL/GenBank/DDBJ databases">
        <title>Aphanomyces genome sequencing and annotation.</title>
        <authorList>
            <person name="Minardi D."/>
            <person name="Oidtmann B."/>
            <person name="Van Der Giezen M."/>
            <person name="Studholme D.J."/>
        </authorList>
    </citation>
    <scope>NUCLEOTIDE SEQUENCE [LARGE SCALE GENOMIC DNA]</scope>
    <source>
        <strain evidence="6 7">Yx</strain>
    </source>
</reference>
<organism evidence="6 7">
    <name type="scientific">Aphanomyces astaci</name>
    <name type="common">Crayfish plague agent</name>
    <dbReference type="NCBI Taxonomy" id="112090"/>
    <lineage>
        <taxon>Eukaryota</taxon>
        <taxon>Sar</taxon>
        <taxon>Stramenopiles</taxon>
        <taxon>Oomycota</taxon>
        <taxon>Saprolegniomycetes</taxon>
        <taxon>Saprolegniales</taxon>
        <taxon>Verrucalvaceae</taxon>
        <taxon>Aphanomyces</taxon>
    </lineage>
</organism>
<dbReference type="SUPFAM" id="SSF46785">
    <property type="entry name" value="Winged helix' DNA-binding domain"/>
    <property type="match status" value="1"/>
</dbReference>
<dbReference type="InterPro" id="IPR000232">
    <property type="entry name" value="HSF_DNA-bd"/>
</dbReference>
<dbReference type="Proteomes" id="UP000266239">
    <property type="component" value="Unassembled WGS sequence"/>
</dbReference>
<evidence type="ECO:0000256" key="2">
    <source>
        <dbReference type="ARBA" id="ARBA00023125"/>
    </source>
</evidence>
<dbReference type="GO" id="GO:0043565">
    <property type="term" value="F:sequence-specific DNA binding"/>
    <property type="evidence" value="ECO:0007669"/>
    <property type="project" value="InterPro"/>
</dbReference>
<comment type="caution">
    <text evidence="6">The sequence shown here is derived from an EMBL/GenBank/DDBJ whole genome shotgun (WGS) entry which is preliminary data.</text>
</comment>
<name>A0A396ZRS8_APHAT</name>